<dbReference type="GeneID" id="98001157"/>
<dbReference type="Proteomes" id="UP000261212">
    <property type="component" value="Unassembled WGS sequence"/>
</dbReference>
<comment type="caution">
    <text evidence="1">The sequence shown here is derived from an EMBL/GenBank/DDBJ whole genome shotgun (WGS) entry which is preliminary data.</text>
</comment>
<evidence type="ECO:0000313" key="1">
    <source>
        <dbReference type="EMBL" id="RGD72991.1"/>
    </source>
</evidence>
<dbReference type="EMBL" id="QUSM01000008">
    <property type="protein sequence ID" value="RGD72991.1"/>
    <property type="molecule type" value="Genomic_DNA"/>
</dbReference>
<protein>
    <recommendedName>
        <fullName evidence="3">DUF2383 domain-containing protein</fullName>
    </recommendedName>
</protein>
<sequence length="142" mass="16835">MDNSIRLLEFIFKNAKMGSETIEDLIDINEDLKFRDELIYEKETYDDFVSKVNKLMKKMGKEAKDLSFFTEMQSYLMIKMETLKDKSSEHIAGMLMQGSTMGIVQITKKLREYKDSDKDVVKLAERLLEIEEKNFYELKKYL</sequence>
<organism evidence="1 2">
    <name type="scientific">Anaerofustis stercorihominis</name>
    <dbReference type="NCBI Taxonomy" id="214853"/>
    <lineage>
        <taxon>Bacteria</taxon>
        <taxon>Bacillati</taxon>
        <taxon>Bacillota</taxon>
        <taxon>Clostridia</taxon>
        <taxon>Eubacteriales</taxon>
        <taxon>Eubacteriaceae</taxon>
        <taxon>Anaerofustis</taxon>
    </lineage>
</organism>
<evidence type="ECO:0008006" key="3">
    <source>
        <dbReference type="Google" id="ProtNLM"/>
    </source>
</evidence>
<evidence type="ECO:0000313" key="2">
    <source>
        <dbReference type="Proteomes" id="UP000261212"/>
    </source>
</evidence>
<accession>A0A3E3DUS8</accession>
<name>A0A3E3DUS8_9FIRM</name>
<dbReference type="AlphaFoldDB" id="A0A3E3DUS8"/>
<gene>
    <name evidence="1" type="ORF">DW687_11025</name>
</gene>
<reference evidence="1 2" key="1">
    <citation type="submission" date="2018-08" db="EMBL/GenBank/DDBJ databases">
        <title>A genome reference for cultivated species of the human gut microbiota.</title>
        <authorList>
            <person name="Zou Y."/>
            <person name="Xue W."/>
            <person name="Luo G."/>
        </authorList>
    </citation>
    <scope>NUCLEOTIDE SEQUENCE [LARGE SCALE GENOMIC DNA]</scope>
    <source>
        <strain evidence="1 2">AM25-6</strain>
    </source>
</reference>
<dbReference type="RefSeq" id="WP_007050884.1">
    <property type="nucleotide sequence ID" value="NZ_CABKNJ010000001.1"/>
</dbReference>
<proteinExistence type="predicted"/>